<dbReference type="GO" id="GO:0044550">
    <property type="term" value="P:secondary metabolite biosynthetic process"/>
    <property type="evidence" value="ECO:0007669"/>
    <property type="project" value="TreeGrafter"/>
</dbReference>
<accession>A0AA37LYJ9</accession>
<dbReference type="InterPro" id="IPR050091">
    <property type="entry name" value="PKS_NRPS_Biosynth_Enz"/>
</dbReference>
<dbReference type="GO" id="GO:0031177">
    <property type="term" value="F:phosphopantetheine binding"/>
    <property type="evidence" value="ECO:0007669"/>
    <property type="project" value="InterPro"/>
</dbReference>
<gene>
    <name evidence="5" type="ORF">ColLi_12310</name>
</gene>
<dbReference type="InterPro" id="IPR013968">
    <property type="entry name" value="PKS_KR"/>
</dbReference>
<dbReference type="InterPro" id="IPR020806">
    <property type="entry name" value="PKS_PP-bd"/>
</dbReference>
<dbReference type="PANTHER" id="PTHR43775">
    <property type="entry name" value="FATTY ACID SYNTHASE"/>
    <property type="match status" value="1"/>
</dbReference>
<dbReference type="SUPFAM" id="SSF51735">
    <property type="entry name" value="NAD(P)-binding Rossmann-fold domains"/>
    <property type="match status" value="1"/>
</dbReference>
<dbReference type="Pfam" id="PF08659">
    <property type="entry name" value="KR"/>
    <property type="match status" value="1"/>
</dbReference>
<feature type="domain" description="Carrier" evidence="4">
    <location>
        <begin position="343"/>
        <end position="420"/>
    </location>
</feature>
<dbReference type="InterPro" id="IPR009081">
    <property type="entry name" value="PP-bd_ACP"/>
</dbReference>
<dbReference type="SMART" id="SM00823">
    <property type="entry name" value="PKS_PP"/>
    <property type="match status" value="1"/>
</dbReference>
<dbReference type="InterPro" id="IPR036736">
    <property type="entry name" value="ACP-like_sf"/>
</dbReference>
<keyword evidence="1" id="KW-0596">Phosphopantetheine</keyword>
<dbReference type="PANTHER" id="PTHR43775:SF40">
    <property type="entry name" value="NORSOLORINIC ACID SYNTHASE STCA"/>
    <property type="match status" value="1"/>
</dbReference>
<dbReference type="GO" id="GO:0004312">
    <property type="term" value="F:fatty acid synthase activity"/>
    <property type="evidence" value="ECO:0007669"/>
    <property type="project" value="TreeGrafter"/>
</dbReference>
<dbReference type="SUPFAM" id="SSF47336">
    <property type="entry name" value="ACP-like"/>
    <property type="match status" value="1"/>
</dbReference>
<dbReference type="Gene3D" id="3.40.50.720">
    <property type="entry name" value="NAD(P)-binding Rossmann-like Domain"/>
    <property type="match status" value="1"/>
</dbReference>
<proteinExistence type="predicted"/>
<dbReference type="Pfam" id="PF23297">
    <property type="entry name" value="ACP_SdgA_C"/>
    <property type="match status" value="1"/>
</dbReference>
<dbReference type="InterPro" id="IPR036291">
    <property type="entry name" value="NAD(P)-bd_dom_sf"/>
</dbReference>
<evidence type="ECO:0000313" key="5">
    <source>
        <dbReference type="EMBL" id="GJC89472.1"/>
    </source>
</evidence>
<dbReference type="PROSITE" id="PS50075">
    <property type="entry name" value="CARRIER"/>
    <property type="match status" value="1"/>
</dbReference>
<reference evidence="5 6" key="1">
    <citation type="submission" date="2021-07" db="EMBL/GenBank/DDBJ databases">
        <title>Genome data of Colletotrichum spaethianum.</title>
        <authorList>
            <person name="Utami Y.D."/>
            <person name="Hiruma K."/>
        </authorList>
    </citation>
    <scope>NUCLEOTIDE SEQUENCE [LARGE SCALE GENOMIC DNA]</scope>
    <source>
        <strain evidence="5 6">MAFF 242679</strain>
    </source>
</reference>
<dbReference type="GO" id="GO:0016491">
    <property type="term" value="F:oxidoreductase activity"/>
    <property type="evidence" value="ECO:0007669"/>
    <property type="project" value="UniProtKB-KW"/>
</dbReference>
<dbReference type="EMBL" id="BPPX01000041">
    <property type="protein sequence ID" value="GJC89472.1"/>
    <property type="molecule type" value="Genomic_DNA"/>
</dbReference>
<dbReference type="PROSITE" id="PS00012">
    <property type="entry name" value="PHOSPHOPANTETHEINE"/>
    <property type="match status" value="1"/>
</dbReference>
<dbReference type="AlphaFoldDB" id="A0AA37LYJ9"/>
<evidence type="ECO:0000256" key="1">
    <source>
        <dbReference type="ARBA" id="ARBA00022450"/>
    </source>
</evidence>
<dbReference type="Gene3D" id="1.10.1200.10">
    <property type="entry name" value="ACP-like"/>
    <property type="match status" value="1"/>
</dbReference>
<dbReference type="InterPro" id="IPR006162">
    <property type="entry name" value="Ppantetheine_attach_site"/>
</dbReference>
<keyword evidence="3" id="KW-0560">Oxidoreductase</keyword>
<keyword evidence="2" id="KW-0597">Phosphoprotein</keyword>
<evidence type="ECO:0000256" key="3">
    <source>
        <dbReference type="ARBA" id="ARBA00023002"/>
    </source>
</evidence>
<dbReference type="InterPro" id="IPR057326">
    <property type="entry name" value="KR_dom"/>
</dbReference>
<evidence type="ECO:0000313" key="6">
    <source>
        <dbReference type="Proteomes" id="UP001055172"/>
    </source>
</evidence>
<dbReference type="SMART" id="SM00822">
    <property type="entry name" value="PKS_KR"/>
    <property type="match status" value="1"/>
</dbReference>
<sequence>MPIHMVKDAFRLMQSGKHRGKIVLSLEQDGDVPVIRDPKTALRLDSFGTYLLVGGLGMLVDSGARNIAFISRSGTTRPSAKAVVEALSAQPGVNIKVYVADVADKASLDAALARCGDELPAIKGVMQMAMVLEDGIFEQMTYDKWTAAVRPKIDGTRNLHEYFGPHRPLDFFIMCSSISGVIGNRGQANYAAANVFQDALAHHRRSLGLQACAVDLGIMRDVGVLAETGTTGDLVKWEELLGIREPMFQALMKTIINGEQRRLIRQQTRAAGFPAQVSVGLATASAFEAAGLSLPDWLTMDSRFSHLAAACLSAPAAENRTDATESVRASLPRRLLTAKTKDEAVVAMIDGLVDKVSNILSTPASEVDPSRPLYMYGVDSLVAMEIRNWIQRDMKADIALFDVLEAVPMTKFAEKVVIRSKLCSIKDL</sequence>
<comment type="caution">
    <text evidence="5">The sequence shown here is derived from an EMBL/GenBank/DDBJ whole genome shotgun (WGS) entry which is preliminary data.</text>
</comment>
<organism evidence="5 6">
    <name type="scientific">Colletotrichum liriopes</name>
    <dbReference type="NCBI Taxonomy" id="708192"/>
    <lineage>
        <taxon>Eukaryota</taxon>
        <taxon>Fungi</taxon>
        <taxon>Dikarya</taxon>
        <taxon>Ascomycota</taxon>
        <taxon>Pezizomycotina</taxon>
        <taxon>Sordariomycetes</taxon>
        <taxon>Hypocreomycetidae</taxon>
        <taxon>Glomerellales</taxon>
        <taxon>Glomerellaceae</taxon>
        <taxon>Colletotrichum</taxon>
        <taxon>Colletotrichum spaethianum species complex</taxon>
    </lineage>
</organism>
<evidence type="ECO:0000259" key="4">
    <source>
        <dbReference type="PROSITE" id="PS50075"/>
    </source>
</evidence>
<name>A0AA37LYJ9_9PEZI</name>
<dbReference type="Proteomes" id="UP001055172">
    <property type="component" value="Unassembled WGS sequence"/>
</dbReference>
<keyword evidence="6" id="KW-1185">Reference proteome</keyword>
<dbReference type="GO" id="GO:0006633">
    <property type="term" value="P:fatty acid biosynthetic process"/>
    <property type="evidence" value="ECO:0007669"/>
    <property type="project" value="TreeGrafter"/>
</dbReference>
<protein>
    <submittedName>
        <fullName evidence="5">Reducing polyketide synthase hmp8</fullName>
    </submittedName>
</protein>
<evidence type="ECO:0000256" key="2">
    <source>
        <dbReference type="ARBA" id="ARBA00022553"/>
    </source>
</evidence>